<protein>
    <submittedName>
        <fullName evidence="1">Uncharacterized protein</fullName>
    </submittedName>
</protein>
<name>A0A0A7G0D8_9CLOT</name>
<dbReference type="Proteomes" id="UP000030635">
    <property type="component" value="Plasmid pCBJ"/>
</dbReference>
<dbReference type="KEGG" id="cbv:U729_3163"/>
<keyword evidence="1" id="KW-0614">Plasmid</keyword>
<reference evidence="1 2" key="1">
    <citation type="journal article" date="2015" name="Infect. Genet. Evol.">
        <title>Genomic sequences of six botulinum neurotoxin-producing strains representing three clostridial species illustrate the mobility and diversity of botulinum neurotoxin genes.</title>
        <authorList>
            <person name="Smith T.J."/>
            <person name="Hill K.K."/>
            <person name="Xie G."/>
            <person name="Foley B.T."/>
            <person name="Williamson C.H."/>
            <person name="Foster J.T."/>
            <person name="Johnson S.L."/>
            <person name="Chertkov O."/>
            <person name="Teshima H."/>
            <person name="Gibbons H.S."/>
            <person name="Johnsky L.A."/>
            <person name="Karavis M.A."/>
            <person name="Smith L.A."/>
        </authorList>
    </citation>
    <scope>NUCLEOTIDE SEQUENCE [LARGE SCALE GENOMIC DNA]</scope>
    <source>
        <strain evidence="1">Sullivan</strain>
        <plasmid evidence="2">Plasmid pCBJ</plasmid>
    </source>
</reference>
<dbReference type="eggNOG" id="COG1595">
    <property type="taxonomic scope" value="Bacteria"/>
</dbReference>
<evidence type="ECO:0000313" key="2">
    <source>
        <dbReference type="Proteomes" id="UP000030635"/>
    </source>
</evidence>
<organism evidence="1 2">
    <name type="scientific">Clostridium baratii str. Sullivan</name>
    <dbReference type="NCBI Taxonomy" id="1415775"/>
    <lineage>
        <taxon>Bacteria</taxon>
        <taxon>Bacillati</taxon>
        <taxon>Bacillota</taxon>
        <taxon>Clostridia</taxon>
        <taxon>Eubacteriales</taxon>
        <taxon>Clostridiaceae</taxon>
        <taxon>Clostridium</taxon>
    </lineage>
</organism>
<keyword evidence="2" id="KW-1185">Reference proteome</keyword>
<dbReference type="EMBL" id="CP006906">
    <property type="protein sequence ID" value="AIY85298.1"/>
    <property type="molecule type" value="Genomic_DNA"/>
</dbReference>
<dbReference type="AlphaFoldDB" id="A0A0A7G0D8"/>
<gene>
    <name evidence="1" type="ORF">U729_3163</name>
</gene>
<dbReference type="HOGENOM" id="CLU_996382_0_0_9"/>
<dbReference type="OrthoDB" id="1937719at2"/>
<sequence>MKNDLEVYNKIHNLVIEFQNGNKDSGLELLECFKNYTNKYVDLIKFGIFETKNKSLKKFISIFFRNINWKLYKDFNNPDNLNFWNNRAQRISSIFGDISKEEVTSIVQYSILKMAKIYNSKNPTFHTYISRCLHYFIYNEVKKLIKDPVANSIDLYCDNLDKCTLAEMIMLNKTNFYEDSYQRDQIDERINIEFEINKSDISIKSNNLESMEDSFLDINWINGITCSEQFKELTPFERKIILDHTIYKKTDTQIANEYGCVRATINRKRLKAISKIKLL</sequence>
<proteinExistence type="predicted"/>
<geneLocation type="plasmid" evidence="1 2">
    <name>pCBJ</name>
</geneLocation>
<evidence type="ECO:0000313" key="1">
    <source>
        <dbReference type="EMBL" id="AIY85298.1"/>
    </source>
</evidence>
<dbReference type="RefSeq" id="WP_040113674.1">
    <property type="nucleotide sequence ID" value="NZ_CP006906.1"/>
</dbReference>
<accession>A0A0A7G0D8</accession>